<evidence type="ECO:0000256" key="5">
    <source>
        <dbReference type="ARBA" id="ARBA00022989"/>
    </source>
</evidence>
<dbReference type="PROSITE" id="PS50885">
    <property type="entry name" value="HAMP"/>
    <property type="match status" value="1"/>
</dbReference>
<dbReference type="PROSITE" id="PS50111">
    <property type="entry name" value="CHEMOTAXIS_TRANSDUC_2"/>
    <property type="match status" value="1"/>
</dbReference>
<dbReference type="Pfam" id="PF02743">
    <property type="entry name" value="dCache_1"/>
    <property type="match status" value="1"/>
</dbReference>
<dbReference type="CDD" id="cd11386">
    <property type="entry name" value="MCP_signal"/>
    <property type="match status" value="1"/>
</dbReference>
<dbReference type="SMART" id="SM00283">
    <property type="entry name" value="MA"/>
    <property type="match status" value="1"/>
</dbReference>
<comment type="subcellular location">
    <subcellularLocation>
        <location evidence="1">Cell membrane</location>
        <topology evidence="1">Multi-pass membrane protein</topology>
    </subcellularLocation>
</comment>
<evidence type="ECO:0000256" key="9">
    <source>
        <dbReference type="PROSITE-ProRule" id="PRU00284"/>
    </source>
</evidence>
<keyword evidence="5 10" id="KW-1133">Transmembrane helix</keyword>
<dbReference type="InterPro" id="IPR004089">
    <property type="entry name" value="MCPsignal_dom"/>
</dbReference>
<dbReference type="PANTHER" id="PTHR32089">
    <property type="entry name" value="METHYL-ACCEPTING CHEMOTAXIS PROTEIN MCPB"/>
    <property type="match status" value="1"/>
</dbReference>
<feature type="domain" description="Methyl-accepting transducer" evidence="11">
    <location>
        <begin position="405"/>
        <end position="662"/>
    </location>
</feature>
<evidence type="ECO:0000256" key="7">
    <source>
        <dbReference type="ARBA" id="ARBA00023224"/>
    </source>
</evidence>
<proteinExistence type="inferred from homology"/>
<keyword evidence="4 10" id="KW-0812">Transmembrane</keyword>
<dbReference type="InterPro" id="IPR003660">
    <property type="entry name" value="HAMP_dom"/>
</dbReference>
<keyword evidence="2" id="KW-1003">Cell membrane</keyword>
<keyword evidence="6 10" id="KW-0472">Membrane</keyword>
<keyword evidence="7 9" id="KW-0807">Transducer</keyword>
<dbReference type="Gene3D" id="3.30.450.20">
    <property type="entry name" value="PAS domain"/>
    <property type="match status" value="1"/>
</dbReference>
<evidence type="ECO:0000256" key="2">
    <source>
        <dbReference type="ARBA" id="ARBA00022475"/>
    </source>
</evidence>
<evidence type="ECO:0000313" key="14">
    <source>
        <dbReference type="Proteomes" id="UP001056500"/>
    </source>
</evidence>
<dbReference type="CDD" id="cd06225">
    <property type="entry name" value="HAMP"/>
    <property type="match status" value="1"/>
</dbReference>
<feature type="transmembrane region" description="Helical" evidence="10">
    <location>
        <begin position="311"/>
        <end position="333"/>
    </location>
</feature>
<evidence type="ECO:0000256" key="3">
    <source>
        <dbReference type="ARBA" id="ARBA00022500"/>
    </source>
</evidence>
<name>A0ABY4WIW2_9BACL</name>
<evidence type="ECO:0000256" key="4">
    <source>
        <dbReference type="ARBA" id="ARBA00022692"/>
    </source>
</evidence>
<keyword evidence="14" id="KW-1185">Reference proteome</keyword>
<organism evidence="13 14">
    <name type="scientific">Brevibacillus ruminantium</name>
    <dbReference type="NCBI Taxonomy" id="2950604"/>
    <lineage>
        <taxon>Bacteria</taxon>
        <taxon>Bacillati</taxon>
        <taxon>Bacillota</taxon>
        <taxon>Bacilli</taxon>
        <taxon>Bacillales</taxon>
        <taxon>Paenibacillaceae</taxon>
        <taxon>Brevibacillus</taxon>
    </lineage>
</organism>
<feature type="domain" description="HAMP" evidence="12">
    <location>
        <begin position="331"/>
        <end position="386"/>
    </location>
</feature>
<evidence type="ECO:0000256" key="6">
    <source>
        <dbReference type="ARBA" id="ARBA00023136"/>
    </source>
</evidence>
<evidence type="ECO:0000256" key="8">
    <source>
        <dbReference type="ARBA" id="ARBA00029447"/>
    </source>
</evidence>
<keyword evidence="3" id="KW-0145">Chemotaxis</keyword>
<dbReference type="PANTHER" id="PTHR32089:SF112">
    <property type="entry name" value="LYSOZYME-LIKE PROTEIN-RELATED"/>
    <property type="match status" value="1"/>
</dbReference>
<dbReference type="RefSeq" id="WP_251874151.1">
    <property type="nucleotide sequence ID" value="NZ_CP098755.1"/>
</dbReference>
<comment type="similarity">
    <text evidence="8">Belongs to the methyl-accepting chemotaxis (MCP) protein family.</text>
</comment>
<evidence type="ECO:0000259" key="11">
    <source>
        <dbReference type="PROSITE" id="PS50111"/>
    </source>
</evidence>
<dbReference type="InterPro" id="IPR033479">
    <property type="entry name" value="dCache_1"/>
</dbReference>
<dbReference type="SMART" id="SM00304">
    <property type="entry name" value="HAMP"/>
    <property type="match status" value="1"/>
</dbReference>
<dbReference type="Proteomes" id="UP001056500">
    <property type="component" value="Chromosome"/>
</dbReference>
<dbReference type="Pfam" id="PF00015">
    <property type="entry name" value="MCPsignal"/>
    <property type="match status" value="1"/>
</dbReference>
<dbReference type="Pfam" id="PF00672">
    <property type="entry name" value="HAMP"/>
    <property type="match status" value="1"/>
</dbReference>
<evidence type="ECO:0000259" key="12">
    <source>
        <dbReference type="PROSITE" id="PS50885"/>
    </source>
</evidence>
<dbReference type="Gene3D" id="1.10.8.500">
    <property type="entry name" value="HAMP domain in histidine kinase"/>
    <property type="match status" value="1"/>
</dbReference>
<accession>A0ABY4WIW2</accession>
<gene>
    <name evidence="13" type="ORF">NDK47_07080</name>
</gene>
<evidence type="ECO:0000256" key="10">
    <source>
        <dbReference type="SAM" id="Phobius"/>
    </source>
</evidence>
<dbReference type="Gene3D" id="1.10.287.950">
    <property type="entry name" value="Methyl-accepting chemotaxis protein"/>
    <property type="match status" value="1"/>
</dbReference>
<evidence type="ECO:0000256" key="1">
    <source>
        <dbReference type="ARBA" id="ARBA00004651"/>
    </source>
</evidence>
<protein>
    <submittedName>
        <fullName evidence="13">Methyl-accepting chemotaxis protein</fullName>
    </submittedName>
</protein>
<sequence length="695" mass="75042">MKLGARMLIALLLAGIVPLTAAGVFSYSQTKRELLEGSAATLEALRNSNKEQVENYFRERSKNLETLAASGAVIEAIPIFGTVWQEGPESSSYQEVEQDRGKELKMEVARYGFANAYLLNEKGDIIFETKRQSDFGTNLVDGPYSGSILGLTVAKAAKGLSLELSDVNRYEPSGEEPSLFMSVPVFDKGTVIGHLAAEVPLDYISRQLNRREGLGATGKVYLIGIDKLMRTALDHESGVSTLLQQRVETDVSEKVLFSKEPTGTQQAVDYRGEQVLVSYDQVKVGKLTWAILAEMDMAEIMAGPNKILKGILLFNGIVLILIVITASATAAWLRRSFAGMLEVARRIGQGDFTCMVPPALLKRKDELGELARSLFAMRAQLHDILVQVQHASHSVTESVREIHGNTGEIASSSQQIVQVVDQVATTADQQVDQLGHTVLLAEDLTKAVTGVTGNVEQVAISSREMRTHAEAGREAIEAVVSSMDRIQSAVEATTQVIHGLELRSREISQIIGAITEIASQTNLLALNASIEAARAGEHGRGFAVVANEVRKLAEGSNEAAQQIVRMIHDVQVSIVAAVEKMEEGRRTVTDGSLTARQSGELFERIENNILRVSAEMEGVRLAFARIAPDAQKVVAVAQEVSTASTEAAAGVQSISAAVEEQSAAMEMIASSADQLTSLADTLRESLAAFRLDLKS</sequence>
<dbReference type="SUPFAM" id="SSF58104">
    <property type="entry name" value="Methyl-accepting chemotaxis protein (MCP) signaling domain"/>
    <property type="match status" value="1"/>
</dbReference>
<evidence type="ECO:0000313" key="13">
    <source>
        <dbReference type="EMBL" id="USG67047.1"/>
    </source>
</evidence>
<reference evidence="13" key="1">
    <citation type="submission" date="2022-06" db="EMBL/GenBank/DDBJ databases">
        <title>Genome sequencing of Brevibacillus sp. BB3-R1.</title>
        <authorList>
            <person name="Heo J."/>
            <person name="Lee D."/>
            <person name="Won M."/>
            <person name="Han B.-H."/>
            <person name="Hong S.-B."/>
            <person name="Kwon S.-W."/>
        </authorList>
    </citation>
    <scope>NUCLEOTIDE SEQUENCE</scope>
    <source>
        <strain evidence="13">BB3-R1</strain>
    </source>
</reference>
<dbReference type="EMBL" id="CP098755">
    <property type="protein sequence ID" value="USG67047.1"/>
    <property type="molecule type" value="Genomic_DNA"/>
</dbReference>